<comment type="caution">
    <text evidence="1">The sequence shown here is derived from an EMBL/GenBank/DDBJ whole genome shotgun (WGS) entry which is preliminary data.</text>
</comment>
<dbReference type="EMBL" id="JAACFV010000049">
    <property type="protein sequence ID" value="KAF7508799.1"/>
    <property type="molecule type" value="Genomic_DNA"/>
</dbReference>
<proteinExistence type="predicted"/>
<keyword evidence="2" id="KW-1185">Reference proteome</keyword>
<gene>
    <name evidence="1" type="ORF">GJ744_008676</name>
</gene>
<sequence length="80" mass="8771">MTVPIGRIVAQYRNNVRPTDIVLLCIKQVRTALSVNKSSGEAHAHNILLVLDEEAKYGKRFDSTKLGSGSIEQYPNGGQC</sequence>
<reference evidence="1" key="1">
    <citation type="submission" date="2020-02" db="EMBL/GenBank/DDBJ databases">
        <authorList>
            <person name="Palmer J.M."/>
        </authorList>
    </citation>
    <scope>NUCLEOTIDE SEQUENCE</scope>
    <source>
        <strain evidence="1">EPUS1.4</strain>
        <tissue evidence="1">Thallus</tissue>
    </source>
</reference>
<dbReference type="Proteomes" id="UP000606974">
    <property type="component" value="Unassembled WGS sequence"/>
</dbReference>
<evidence type="ECO:0000313" key="1">
    <source>
        <dbReference type="EMBL" id="KAF7508799.1"/>
    </source>
</evidence>
<protein>
    <submittedName>
        <fullName evidence="1">Uncharacterized protein</fullName>
    </submittedName>
</protein>
<organism evidence="1 2">
    <name type="scientific">Endocarpon pusillum</name>
    <dbReference type="NCBI Taxonomy" id="364733"/>
    <lineage>
        <taxon>Eukaryota</taxon>
        <taxon>Fungi</taxon>
        <taxon>Dikarya</taxon>
        <taxon>Ascomycota</taxon>
        <taxon>Pezizomycotina</taxon>
        <taxon>Eurotiomycetes</taxon>
        <taxon>Chaetothyriomycetidae</taxon>
        <taxon>Verrucariales</taxon>
        <taxon>Verrucariaceae</taxon>
        <taxon>Endocarpon</taxon>
    </lineage>
</organism>
<evidence type="ECO:0000313" key="2">
    <source>
        <dbReference type="Proteomes" id="UP000606974"/>
    </source>
</evidence>
<name>A0A8H7AIK0_9EURO</name>
<dbReference type="AlphaFoldDB" id="A0A8H7AIK0"/>
<accession>A0A8H7AIK0</accession>